<evidence type="ECO:0000256" key="2">
    <source>
        <dbReference type="ARBA" id="ARBA00012544"/>
    </source>
</evidence>
<dbReference type="InterPro" id="IPR050271">
    <property type="entry name" value="UDP-glycosyltransferase"/>
</dbReference>
<keyword evidence="4" id="KW-0808">Transferase</keyword>
<keyword evidence="6" id="KW-1185">Reference proteome</keyword>
<organism evidence="5 6">
    <name type="scientific">Pristionchus entomophagus</name>
    <dbReference type="NCBI Taxonomy" id="358040"/>
    <lineage>
        <taxon>Eukaryota</taxon>
        <taxon>Metazoa</taxon>
        <taxon>Ecdysozoa</taxon>
        <taxon>Nematoda</taxon>
        <taxon>Chromadorea</taxon>
        <taxon>Rhabditida</taxon>
        <taxon>Rhabditina</taxon>
        <taxon>Diplogasteromorpha</taxon>
        <taxon>Diplogasteroidea</taxon>
        <taxon>Neodiplogasteridae</taxon>
        <taxon>Pristionchus</taxon>
    </lineage>
</organism>
<evidence type="ECO:0000256" key="1">
    <source>
        <dbReference type="ARBA" id="ARBA00009995"/>
    </source>
</evidence>
<dbReference type="GO" id="GO:0015020">
    <property type="term" value="F:glucuronosyltransferase activity"/>
    <property type="evidence" value="ECO:0007669"/>
    <property type="project" value="UniProtKB-EC"/>
</dbReference>
<comment type="caution">
    <text evidence="5">The sequence shown here is derived from an EMBL/GenBank/DDBJ whole genome shotgun (WGS) entry which is preliminary data.</text>
</comment>
<dbReference type="PANTHER" id="PTHR48043">
    <property type="entry name" value="EG:EG0003.4 PROTEIN-RELATED"/>
    <property type="match status" value="1"/>
</dbReference>
<evidence type="ECO:0000313" key="6">
    <source>
        <dbReference type="Proteomes" id="UP001432027"/>
    </source>
</evidence>
<dbReference type="AlphaFoldDB" id="A0AAV5TMN5"/>
<evidence type="ECO:0000256" key="4">
    <source>
        <dbReference type="ARBA" id="ARBA00022679"/>
    </source>
</evidence>
<dbReference type="PANTHER" id="PTHR48043:SF154">
    <property type="entry name" value="GLUCURONOSYLTRANSFERASE"/>
    <property type="match status" value="1"/>
</dbReference>
<proteinExistence type="inferred from homology"/>
<dbReference type="EC" id="2.4.1.17" evidence="2"/>
<dbReference type="Proteomes" id="UP001432027">
    <property type="component" value="Unassembled WGS sequence"/>
</dbReference>
<gene>
    <name evidence="5" type="ORF">PENTCL1PPCAC_17829</name>
</gene>
<sequence length="217" mass="25027">TQWPGFSGNSPWNSLKHTTSPFDLMPDQNMIFSTTWSTFLQITDQLCHHVLNDAWISFHLSTHSYDLALVSNYDGCPLALSHQFGTNRVIAFSSMPTAHFDLIHSGIPNLAAFETDSMHRNVFHRFDHTLFWHRLRNLIRSVLTMERDTRNMIRDTDCVIRSHYGPHFPSISEIGKKVFYEFANSNLILEEPTLNSQRIKFIGGIGYKKANEIKDQV</sequence>
<keyword evidence="3" id="KW-0328">Glycosyltransferase</keyword>
<reference evidence="5" key="1">
    <citation type="submission" date="2023-10" db="EMBL/GenBank/DDBJ databases">
        <title>Genome assembly of Pristionchus species.</title>
        <authorList>
            <person name="Yoshida K."/>
            <person name="Sommer R.J."/>
        </authorList>
    </citation>
    <scope>NUCLEOTIDE SEQUENCE</scope>
    <source>
        <strain evidence="5">RS0144</strain>
    </source>
</reference>
<dbReference type="SUPFAM" id="SSF53756">
    <property type="entry name" value="UDP-Glycosyltransferase/glycogen phosphorylase"/>
    <property type="match status" value="1"/>
</dbReference>
<name>A0AAV5TMN5_9BILA</name>
<evidence type="ECO:0000313" key="5">
    <source>
        <dbReference type="EMBL" id="GMS95654.1"/>
    </source>
</evidence>
<protein>
    <recommendedName>
        <fullName evidence="2">glucuronosyltransferase</fullName>
        <ecNumber evidence="2">2.4.1.17</ecNumber>
    </recommendedName>
</protein>
<dbReference type="EMBL" id="BTSX01000004">
    <property type="protein sequence ID" value="GMS95654.1"/>
    <property type="molecule type" value="Genomic_DNA"/>
</dbReference>
<feature type="non-terminal residue" evidence="5">
    <location>
        <position position="1"/>
    </location>
</feature>
<accession>A0AAV5TMN5</accession>
<evidence type="ECO:0000256" key="3">
    <source>
        <dbReference type="ARBA" id="ARBA00022676"/>
    </source>
</evidence>
<comment type="similarity">
    <text evidence="1">Belongs to the UDP-glycosyltransferase family.</text>
</comment>